<protein>
    <submittedName>
        <fullName evidence="3">Uncharacterized protein</fullName>
    </submittedName>
</protein>
<evidence type="ECO:0000313" key="3">
    <source>
        <dbReference type="EMBL" id="EAS07731.3"/>
    </source>
</evidence>
<dbReference type="InParanoid" id="I7MN17"/>
<evidence type="ECO:0000256" key="1">
    <source>
        <dbReference type="SAM" id="Coils"/>
    </source>
</evidence>
<feature type="compositionally biased region" description="Polar residues" evidence="2">
    <location>
        <begin position="92"/>
        <end position="103"/>
    </location>
</feature>
<name>I7MN17_TETTS</name>
<dbReference type="Proteomes" id="UP000009168">
    <property type="component" value="Unassembled WGS sequence"/>
</dbReference>
<keyword evidence="1" id="KW-0175">Coiled coil</keyword>
<feature type="compositionally biased region" description="Basic and acidic residues" evidence="2">
    <location>
        <begin position="872"/>
        <end position="887"/>
    </location>
</feature>
<keyword evidence="4" id="KW-1185">Reference proteome</keyword>
<feature type="region of interest" description="Disordered" evidence="2">
    <location>
        <begin position="92"/>
        <end position="112"/>
    </location>
</feature>
<feature type="compositionally biased region" description="Polar residues" evidence="2">
    <location>
        <begin position="860"/>
        <end position="871"/>
    </location>
</feature>
<gene>
    <name evidence="3" type="ORF">TTHERM_00497850</name>
</gene>
<reference evidence="4" key="1">
    <citation type="journal article" date="2006" name="PLoS Biol.">
        <title>Macronuclear genome sequence of the ciliate Tetrahymena thermophila, a model eukaryote.</title>
        <authorList>
            <person name="Eisen J.A."/>
            <person name="Coyne R.S."/>
            <person name="Wu M."/>
            <person name="Wu D."/>
            <person name="Thiagarajan M."/>
            <person name="Wortman J.R."/>
            <person name="Badger J.H."/>
            <person name="Ren Q."/>
            <person name="Amedeo P."/>
            <person name="Jones K.M."/>
            <person name="Tallon L.J."/>
            <person name="Delcher A.L."/>
            <person name="Salzberg S.L."/>
            <person name="Silva J.C."/>
            <person name="Haas B.J."/>
            <person name="Majoros W.H."/>
            <person name="Farzad M."/>
            <person name="Carlton J.M."/>
            <person name="Smith R.K. Jr."/>
            <person name="Garg J."/>
            <person name="Pearlman R.E."/>
            <person name="Karrer K.M."/>
            <person name="Sun L."/>
            <person name="Manning G."/>
            <person name="Elde N.C."/>
            <person name="Turkewitz A.P."/>
            <person name="Asai D.J."/>
            <person name="Wilkes D.E."/>
            <person name="Wang Y."/>
            <person name="Cai H."/>
            <person name="Collins K."/>
            <person name="Stewart B.A."/>
            <person name="Lee S.R."/>
            <person name="Wilamowska K."/>
            <person name="Weinberg Z."/>
            <person name="Ruzzo W.L."/>
            <person name="Wloga D."/>
            <person name="Gaertig J."/>
            <person name="Frankel J."/>
            <person name="Tsao C.-C."/>
            <person name="Gorovsky M.A."/>
            <person name="Keeling P.J."/>
            <person name="Waller R.F."/>
            <person name="Patron N.J."/>
            <person name="Cherry J.M."/>
            <person name="Stover N.A."/>
            <person name="Krieger C.J."/>
            <person name="del Toro C."/>
            <person name="Ryder H.F."/>
            <person name="Williamson S.C."/>
            <person name="Barbeau R.A."/>
            <person name="Hamilton E.P."/>
            <person name="Orias E."/>
        </authorList>
    </citation>
    <scope>NUCLEOTIDE SEQUENCE [LARGE SCALE GENOMIC DNA]</scope>
    <source>
        <strain evidence="4">SB210</strain>
    </source>
</reference>
<sequence length="1161" mass="133784">MSSRYLHPESQKRVQSKSKASLDDFDRQTLYSKIMVNLGTNPFMDTIQSPSCSSIQDYISHYDEINNNIRQNEKNVETAVLKKNQLNEYLQKPSSRISNNSPHSAKPSGPFQKKNLKKLLNKSKKDQTNSDYDFTMQDSITDENPNIETKVQELNNNQTCNFTKFEILKKKTDKLNNEGNYGNSGNITMIKKPPLTSQESAQNTQSTQVFLNSPCIKTIEKTQTPKSYKINMEDLSQNNLSPFQYDQGVMNTNNSQKSSMFLQKTNLSNLQVDNLIENQEINSQQNVKNLNLLGAVNELKKVNQIPTDTNQLQNQYNFCTYQQTNQSQINFQSQNNQIINSPILQSSQVLQSQQQIYQSMFQTSVNFQQNNQQLKYSESNQETNKNIPVCQNFLNQFENLQKLNSPDNINNFQNKQEGLYLSYQQCQANEFDSIQSPQKQVTSKQISLDDRITHFNQSKNELNNNITVFNSGEAALYQNNLGISQYPNPNKNITISSNLSLSTHQPRQYQNTAQPYYNQMSQIHNQGQKRSDNNFNNYMSQLSQDNINLNIEEKSGNKFNQNEGKINSISYQNLNQLKQSQISNLNNTINNSQMFSIISNSNMKDPSQLNHLEQLNLLQIQQKLADNKNKIEDISLKINAQLNNCQESYSASKNVQDNNSFIIQNSSAKEANPTLNQTPTPIKREKENPITRLRNKSQPNGQRGIYKSPNLQPMIFAKKEDNLSIKKPFNLKNDMSSLLYNEEEKIKKSNKFPQNLVDNKNDKQTLLQKTQIPQQINGDINYQNTNLNMQLANQVPIIQSQYQTQLIDNNLIQQDNNQYINQQQPMIKQLPNNQTSFNLNYEVNPINNQTDMKTQEINANSQTKIPINNKTSQKDRVSPISGKDKIQRSQSYKDVIQNQQDKVKNNSFSTQKNQPTTVKQRNASQYTPSYNKQQTINTGFYSQIQIPPNNNQTMQKKTNENKAINNPSEQKFQQPESPLKYVEPYSPFNTNRNSTSFIYDLNSFKNIQSSLSVAQYQQQCTGQVQQQQQQHSHQQQENIQFSTLKEQNKGEFESSNNKLDKNVNKQTSQNMNNHMNFSNNKNISNLTNNPRVLNEQSFNIKKQLNQQIDKKLKMNQSDQNSSKKELPKNPITCMRIHQKSNSISGQLYGVNKFSSIQNSIK</sequence>
<dbReference type="KEGG" id="tet:TTHERM_00497850"/>
<feature type="region of interest" description="Disordered" evidence="2">
    <location>
        <begin position="664"/>
        <end position="686"/>
    </location>
</feature>
<dbReference type="AlphaFoldDB" id="I7MN17"/>
<accession>I7MN17</accession>
<evidence type="ECO:0000256" key="2">
    <source>
        <dbReference type="SAM" id="MobiDB-lite"/>
    </source>
</evidence>
<feature type="region of interest" description="Disordered" evidence="2">
    <location>
        <begin position="1"/>
        <end position="21"/>
    </location>
</feature>
<proteinExistence type="predicted"/>
<feature type="region of interest" description="Disordered" evidence="2">
    <location>
        <begin position="860"/>
        <end position="928"/>
    </location>
</feature>
<feature type="coiled-coil region" evidence="1">
    <location>
        <begin position="55"/>
        <end position="82"/>
    </location>
</feature>
<organism evidence="3 4">
    <name type="scientific">Tetrahymena thermophila (strain SB210)</name>
    <dbReference type="NCBI Taxonomy" id="312017"/>
    <lineage>
        <taxon>Eukaryota</taxon>
        <taxon>Sar</taxon>
        <taxon>Alveolata</taxon>
        <taxon>Ciliophora</taxon>
        <taxon>Intramacronucleata</taxon>
        <taxon>Oligohymenophorea</taxon>
        <taxon>Hymenostomatida</taxon>
        <taxon>Tetrahymenina</taxon>
        <taxon>Tetrahymenidae</taxon>
        <taxon>Tetrahymena</taxon>
    </lineage>
</organism>
<dbReference type="HOGENOM" id="CLU_275276_0_0_1"/>
<dbReference type="RefSeq" id="XP_001027973.3">
    <property type="nucleotide sequence ID" value="XM_001027973.4"/>
</dbReference>
<dbReference type="EMBL" id="GG662212">
    <property type="protein sequence ID" value="EAS07731.3"/>
    <property type="molecule type" value="Genomic_DNA"/>
</dbReference>
<evidence type="ECO:0000313" key="4">
    <source>
        <dbReference type="Proteomes" id="UP000009168"/>
    </source>
</evidence>
<feature type="compositionally biased region" description="Polar residues" evidence="2">
    <location>
        <begin position="664"/>
        <end position="680"/>
    </location>
</feature>
<feature type="compositionally biased region" description="Basic and acidic residues" evidence="2">
    <location>
        <begin position="1"/>
        <end position="12"/>
    </location>
</feature>
<feature type="compositionally biased region" description="Polar residues" evidence="2">
    <location>
        <begin position="888"/>
        <end position="928"/>
    </location>
</feature>
<dbReference type="GeneID" id="7835342"/>